<reference evidence="4 5" key="1">
    <citation type="submission" date="2019-06" db="EMBL/GenBank/DDBJ databases">
        <title>Sequencing the genomes of 1000 actinobacteria strains.</title>
        <authorList>
            <person name="Klenk H.-P."/>
        </authorList>
    </citation>
    <scope>NUCLEOTIDE SEQUENCE [LARGE SCALE GENOMIC DNA]</scope>
    <source>
        <strain evidence="4 5">DSM 12362</strain>
    </source>
</reference>
<keyword evidence="4" id="KW-0378">Hydrolase</keyword>
<comment type="caution">
    <text evidence="4">The sequence shown here is derived from an EMBL/GenBank/DDBJ whole genome shotgun (WGS) entry which is preliminary data.</text>
</comment>
<dbReference type="SUPFAM" id="SSF52266">
    <property type="entry name" value="SGNH hydrolase"/>
    <property type="match status" value="1"/>
</dbReference>
<dbReference type="EMBL" id="VFPU01000001">
    <property type="protein sequence ID" value="TQM97395.1"/>
    <property type="molecule type" value="Genomic_DNA"/>
</dbReference>
<dbReference type="InterPro" id="IPR013830">
    <property type="entry name" value="SGNH_hydro"/>
</dbReference>
<feature type="domain" description="SGNH hydrolase-type esterase" evidence="3">
    <location>
        <begin position="113"/>
        <end position="385"/>
    </location>
</feature>
<organism evidence="4 5">
    <name type="scientific">Ornithinimicrobium humiphilum</name>
    <dbReference type="NCBI Taxonomy" id="125288"/>
    <lineage>
        <taxon>Bacteria</taxon>
        <taxon>Bacillati</taxon>
        <taxon>Actinomycetota</taxon>
        <taxon>Actinomycetes</taxon>
        <taxon>Micrococcales</taxon>
        <taxon>Ornithinimicrobiaceae</taxon>
        <taxon>Ornithinimicrobium</taxon>
    </lineage>
</organism>
<accession>A0A543KQQ0</accession>
<evidence type="ECO:0000259" key="3">
    <source>
        <dbReference type="Pfam" id="PF13472"/>
    </source>
</evidence>
<dbReference type="PANTHER" id="PTHR37981">
    <property type="entry name" value="LIPASE 2"/>
    <property type="match status" value="1"/>
</dbReference>
<protein>
    <submittedName>
        <fullName evidence="4">GDSL-like lipase/acylhydrolase family protein</fullName>
    </submittedName>
</protein>
<dbReference type="GO" id="GO:0019433">
    <property type="term" value="P:triglyceride catabolic process"/>
    <property type="evidence" value="ECO:0007669"/>
    <property type="project" value="TreeGrafter"/>
</dbReference>
<dbReference type="Proteomes" id="UP000315133">
    <property type="component" value="Unassembled WGS sequence"/>
</dbReference>
<feature type="active site" evidence="1">
    <location>
        <position position="377"/>
    </location>
</feature>
<keyword evidence="5" id="KW-1185">Reference proteome</keyword>
<dbReference type="GO" id="GO:0004806">
    <property type="term" value="F:triacylglycerol lipase activity"/>
    <property type="evidence" value="ECO:0007669"/>
    <property type="project" value="TreeGrafter"/>
</dbReference>
<dbReference type="RefSeq" id="WP_141818897.1">
    <property type="nucleotide sequence ID" value="NZ_BAAAIL010000002.1"/>
</dbReference>
<dbReference type="CDD" id="cd01823">
    <property type="entry name" value="SEST_like"/>
    <property type="match status" value="1"/>
</dbReference>
<dbReference type="PANTHER" id="PTHR37981:SF1">
    <property type="entry name" value="SGNH HYDROLASE-TYPE ESTERASE DOMAIN-CONTAINING PROTEIN"/>
    <property type="match status" value="1"/>
</dbReference>
<dbReference type="Gene3D" id="3.40.50.1110">
    <property type="entry name" value="SGNH hydrolase"/>
    <property type="match status" value="1"/>
</dbReference>
<evidence type="ECO:0000256" key="1">
    <source>
        <dbReference type="PIRSR" id="PIRSR637460-1"/>
    </source>
</evidence>
<evidence type="ECO:0000256" key="2">
    <source>
        <dbReference type="PIRSR" id="PIRSR637460-2"/>
    </source>
</evidence>
<dbReference type="OrthoDB" id="5503950at2"/>
<gene>
    <name evidence="4" type="ORF">FB476_2305</name>
</gene>
<feature type="disulfide bond" evidence="2">
    <location>
        <begin position="154"/>
        <end position="180"/>
    </location>
</feature>
<evidence type="ECO:0000313" key="5">
    <source>
        <dbReference type="Proteomes" id="UP000315133"/>
    </source>
</evidence>
<keyword evidence="2" id="KW-1015">Disulfide bond</keyword>
<dbReference type="InterPro" id="IPR037460">
    <property type="entry name" value="SEST-like"/>
</dbReference>
<sequence>MTAPGGEDTVRTVGSGWARARERGAAALDYLGITVVGALVVTGLTLLAPGTASSVVAAGQQAVCAVTTKLPGGSCPDLLQSPADLADDVGATGDPYVDRRWTRAEVTSGGLVFLGDSYGSGEGAKDYDPTTDQTGENSWWDDLWGRTPPPKNMCHRSGNAAFHQVSGDWFGGSSSTFASCSGARTRDYWEETQGNDESAQRDALDENTSLVVVSMGGNDMQFADVLMSCAPVGGGSVDDCVGHWMDPQDPDDPTSSRWEQNLLRVFGTEPGGGNLGEVYADIRARTGDNAHVVVVGYPLVFDPDYDGIVFSGEEADWMNERGVELNARLREAAEHHGFTFVDPTEAFAGHGVGSDDPWILTFGFWGDHRARPPESYHPTARGQQAIADLIDEHLRSLP</sequence>
<dbReference type="Pfam" id="PF13472">
    <property type="entry name" value="Lipase_GDSL_2"/>
    <property type="match status" value="1"/>
</dbReference>
<dbReference type="AlphaFoldDB" id="A0A543KQQ0"/>
<feature type="active site" description="Nucleophile" evidence="1">
    <location>
        <position position="117"/>
    </location>
</feature>
<proteinExistence type="predicted"/>
<evidence type="ECO:0000313" key="4">
    <source>
        <dbReference type="EMBL" id="TQM97395.1"/>
    </source>
</evidence>
<name>A0A543KQQ0_9MICO</name>
<dbReference type="InterPro" id="IPR036514">
    <property type="entry name" value="SGNH_hydro_sf"/>
</dbReference>